<feature type="chain" id="PRO_5035901910" evidence="3">
    <location>
        <begin position="17"/>
        <end position="391"/>
    </location>
</feature>
<protein>
    <submittedName>
        <fullName evidence="4">Uncharacterized protein</fullName>
    </submittedName>
</protein>
<dbReference type="SUPFAM" id="SSF53254">
    <property type="entry name" value="Phosphoglycerate mutase-like"/>
    <property type="match status" value="1"/>
</dbReference>
<dbReference type="InterPro" id="IPR050645">
    <property type="entry name" value="Histidine_acid_phosphatase"/>
</dbReference>
<feature type="signal peptide" evidence="3">
    <location>
        <begin position="1"/>
        <end position="16"/>
    </location>
</feature>
<comment type="similarity">
    <text evidence="2">Belongs to the histidine acid phosphatase family.</text>
</comment>
<dbReference type="PANTHER" id="PTHR11567">
    <property type="entry name" value="ACID PHOSPHATASE-RELATED"/>
    <property type="match status" value="1"/>
</dbReference>
<dbReference type="AlphaFoldDB" id="A0A8S1F3T9"/>
<evidence type="ECO:0000313" key="5">
    <source>
        <dbReference type="Proteomes" id="UP000494206"/>
    </source>
</evidence>
<dbReference type="InterPro" id="IPR000560">
    <property type="entry name" value="His_Pase_clade-2"/>
</dbReference>
<dbReference type="PANTHER" id="PTHR11567:SF172">
    <property type="entry name" value="ACID PHOSPHATASE FAMILY"/>
    <property type="match status" value="1"/>
</dbReference>
<dbReference type="InterPro" id="IPR029033">
    <property type="entry name" value="His_PPase_superfam"/>
</dbReference>
<evidence type="ECO:0000256" key="3">
    <source>
        <dbReference type="SAM" id="SignalP"/>
    </source>
</evidence>
<evidence type="ECO:0000256" key="2">
    <source>
        <dbReference type="ARBA" id="ARBA00005375"/>
    </source>
</evidence>
<evidence type="ECO:0000313" key="4">
    <source>
        <dbReference type="EMBL" id="CAB3405256.1"/>
    </source>
</evidence>
<gene>
    <name evidence="4" type="ORF">CBOVIS_LOCUS7474</name>
</gene>
<dbReference type="Proteomes" id="UP000494206">
    <property type="component" value="Unassembled WGS sequence"/>
</dbReference>
<keyword evidence="5" id="KW-1185">Reference proteome</keyword>
<evidence type="ECO:0000256" key="1">
    <source>
        <dbReference type="ARBA" id="ARBA00000032"/>
    </source>
</evidence>
<reference evidence="4 5" key="1">
    <citation type="submission" date="2020-04" db="EMBL/GenBank/DDBJ databases">
        <authorList>
            <person name="Laetsch R D."/>
            <person name="Stevens L."/>
            <person name="Kumar S."/>
            <person name="Blaxter L. M."/>
        </authorList>
    </citation>
    <scope>NUCLEOTIDE SEQUENCE [LARGE SCALE GENOMIC DNA]</scope>
</reference>
<comment type="catalytic activity">
    <reaction evidence="1">
        <text>a phosphate monoester + H2O = an alcohol + phosphate</text>
        <dbReference type="Rhea" id="RHEA:15017"/>
        <dbReference type="ChEBI" id="CHEBI:15377"/>
        <dbReference type="ChEBI" id="CHEBI:30879"/>
        <dbReference type="ChEBI" id="CHEBI:43474"/>
        <dbReference type="ChEBI" id="CHEBI:67140"/>
        <dbReference type="EC" id="3.1.3.2"/>
    </reaction>
</comment>
<dbReference type="InterPro" id="IPR033379">
    <property type="entry name" value="Acid_Pase_AS"/>
</dbReference>
<dbReference type="EMBL" id="CADEPM010000004">
    <property type="protein sequence ID" value="CAB3405256.1"/>
    <property type="molecule type" value="Genomic_DNA"/>
</dbReference>
<keyword evidence="3" id="KW-0732">Signal</keyword>
<dbReference type="PROSITE" id="PS00616">
    <property type="entry name" value="HIS_ACID_PHOSPHAT_1"/>
    <property type="match status" value="1"/>
</dbReference>
<accession>A0A8S1F3T9</accession>
<sequence length="391" mass="44902">MPILFLFVLVPNLAIAADVLVFAEVLFRHGARAPSAAFTNATYAQHFPRGLGELTDRGFENSHRLGRLLAKRYVSTGFLDAKMVSKQMYWRSVNLARCLSSAATVGAAMFRDYGRHLHVPVNTQETGEHLLNYDMNQCWRETEITRETCPDYGKPDDFKTWPDYEEFVYKCLNLSSDILSNYRFRDVEAHINEYKNGLPLPDDLADNADELEAIFTRINHFTIGAGYYHDHRKLRLKFGQLMRVLLSDLENAWDCHRNRKNCVVQPNFKAYSTQDWVILGVLDSFGALETTLGMRKMPNYNSMIMIELWDNEGQGEVRLLYKPDEIDETLVEGAARNCAADASRCPIENFVKCCDDYTEHKIGEYCEPLSVGEFTRDEIAARRRRTRYAGP</sequence>
<dbReference type="Gene3D" id="3.40.50.1240">
    <property type="entry name" value="Phosphoglycerate mutase-like"/>
    <property type="match status" value="1"/>
</dbReference>
<name>A0A8S1F3T9_9PELO</name>
<dbReference type="GO" id="GO:0003993">
    <property type="term" value="F:acid phosphatase activity"/>
    <property type="evidence" value="ECO:0007669"/>
    <property type="project" value="UniProtKB-EC"/>
</dbReference>
<dbReference type="OrthoDB" id="10257284at2759"/>
<proteinExistence type="inferred from homology"/>
<dbReference type="CDD" id="cd07061">
    <property type="entry name" value="HP_HAP_like"/>
    <property type="match status" value="1"/>
</dbReference>
<dbReference type="Pfam" id="PF00328">
    <property type="entry name" value="His_Phos_2"/>
    <property type="match status" value="1"/>
</dbReference>
<organism evidence="4 5">
    <name type="scientific">Caenorhabditis bovis</name>
    <dbReference type="NCBI Taxonomy" id="2654633"/>
    <lineage>
        <taxon>Eukaryota</taxon>
        <taxon>Metazoa</taxon>
        <taxon>Ecdysozoa</taxon>
        <taxon>Nematoda</taxon>
        <taxon>Chromadorea</taxon>
        <taxon>Rhabditida</taxon>
        <taxon>Rhabditina</taxon>
        <taxon>Rhabditomorpha</taxon>
        <taxon>Rhabditoidea</taxon>
        <taxon>Rhabditidae</taxon>
        <taxon>Peloderinae</taxon>
        <taxon>Caenorhabditis</taxon>
    </lineage>
</organism>
<comment type="caution">
    <text evidence="4">The sequence shown here is derived from an EMBL/GenBank/DDBJ whole genome shotgun (WGS) entry which is preliminary data.</text>
</comment>